<dbReference type="EC" id="2.1.2.9" evidence="3 8"/>
<protein>
    <recommendedName>
        <fullName evidence="4 8">Methionyl-tRNA formyltransferase</fullName>
        <ecNumber evidence="3 8">2.1.2.9</ecNumber>
    </recommendedName>
</protein>
<comment type="function">
    <text evidence="1 8">Attaches a formyl group to the free amino group of methionyl-tRNA(fMet). The formyl group appears to play a dual role in the initiator identity of N-formylmethionyl-tRNA by promoting its recognition by IF2 and preventing the misappropriation of this tRNA by the elongation apparatus.</text>
</comment>
<dbReference type="InterPro" id="IPR005793">
    <property type="entry name" value="Formyl_trans_C"/>
</dbReference>
<organism evidence="11 12">
    <name type="scientific">Candidatus Yanofskybacteria bacterium GW2011_GWC2_41_9</name>
    <dbReference type="NCBI Taxonomy" id="1619029"/>
    <lineage>
        <taxon>Bacteria</taxon>
        <taxon>Candidatus Yanofskyibacteriota</taxon>
    </lineage>
</organism>
<feature type="domain" description="Formyl transferase N-terminal" evidence="9">
    <location>
        <begin position="7"/>
        <end position="186"/>
    </location>
</feature>
<dbReference type="EMBL" id="LCCE01000014">
    <property type="protein sequence ID" value="KKS26874.1"/>
    <property type="molecule type" value="Genomic_DNA"/>
</dbReference>
<dbReference type="Pfam" id="PF00551">
    <property type="entry name" value="Formyl_trans_N"/>
    <property type="match status" value="1"/>
</dbReference>
<proteinExistence type="inferred from homology"/>
<dbReference type="Gene3D" id="3.10.25.10">
    <property type="entry name" value="Formyl transferase, C-terminal domain"/>
    <property type="match status" value="1"/>
</dbReference>
<evidence type="ECO:0000313" key="12">
    <source>
        <dbReference type="Proteomes" id="UP000033859"/>
    </source>
</evidence>
<evidence type="ECO:0000259" key="10">
    <source>
        <dbReference type="Pfam" id="PF02911"/>
    </source>
</evidence>
<dbReference type="InterPro" id="IPR041711">
    <property type="entry name" value="Met-tRNA-FMT_N"/>
</dbReference>
<evidence type="ECO:0000259" key="9">
    <source>
        <dbReference type="Pfam" id="PF00551"/>
    </source>
</evidence>
<dbReference type="GO" id="GO:0004479">
    <property type="term" value="F:methionyl-tRNA formyltransferase activity"/>
    <property type="evidence" value="ECO:0007669"/>
    <property type="project" value="UniProtKB-UniRule"/>
</dbReference>
<reference evidence="11 12" key="1">
    <citation type="journal article" date="2015" name="Nature">
        <title>rRNA introns, odd ribosomes, and small enigmatic genomes across a large radiation of phyla.</title>
        <authorList>
            <person name="Brown C.T."/>
            <person name="Hug L.A."/>
            <person name="Thomas B.C."/>
            <person name="Sharon I."/>
            <person name="Castelle C.J."/>
            <person name="Singh A."/>
            <person name="Wilkins M.J."/>
            <person name="Williams K.H."/>
            <person name="Banfield J.F."/>
        </authorList>
    </citation>
    <scope>NUCLEOTIDE SEQUENCE [LARGE SCALE GENOMIC DNA]</scope>
</reference>
<evidence type="ECO:0000256" key="7">
    <source>
        <dbReference type="ARBA" id="ARBA00048558"/>
    </source>
</evidence>
<dbReference type="InterPro" id="IPR005794">
    <property type="entry name" value="Fmt"/>
</dbReference>
<keyword evidence="5 8" id="KW-0808">Transferase</keyword>
<dbReference type="CDD" id="cd08646">
    <property type="entry name" value="FMT_core_Met-tRNA-FMT_N"/>
    <property type="match status" value="1"/>
</dbReference>
<dbReference type="PANTHER" id="PTHR11138:SF5">
    <property type="entry name" value="METHIONYL-TRNA FORMYLTRANSFERASE, MITOCHONDRIAL"/>
    <property type="match status" value="1"/>
</dbReference>
<keyword evidence="6 8" id="KW-0648">Protein biosynthesis</keyword>
<feature type="domain" description="Formyl transferase C-terminal" evidence="10">
    <location>
        <begin position="211"/>
        <end position="309"/>
    </location>
</feature>
<accession>A0A0G0XPZ5</accession>
<dbReference type="Gene3D" id="3.40.50.170">
    <property type="entry name" value="Formyl transferase, N-terminal domain"/>
    <property type="match status" value="1"/>
</dbReference>
<feature type="binding site" evidence="8">
    <location>
        <begin position="115"/>
        <end position="118"/>
    </location>
    <ligand>
        <name>(6S)-5,6,7,8-tetrahydrofolate</name>
        <dbReference type="ChEBI" id="CHEBI:57453"/>
    </ligand>
</feature>
<evidence type="ECO:0000256" key="3">
    <source>
        <dbReference type="ARBA" id="ARBA00012261"/>
    </source>
</evidence>
<dbReference type="Proteomes" id="UP000033859">
    <property type="component" value="Unassembled WGS sequence"/>
</dbReference>
<evidence type="ECO:0000256" key="4">
    <source>
        <dbReference type="ARBA" id="ARBA00016014"/>
    </source>
</evidence>
<dbReference type="NCBIfam" id="TIGR00460">
    <property type="entry name" value="fmt"/>
    <property type="match status" value="1"/>
</dbReference>
<dbReference type="Pfam" id="PF02911">
    <property type="entry name" value="Formyl_trans_C"/>
    <property type="match status" value="1"/>
</dbReference>
<comment type="caution">
    <text evidence="11">The sequence shown here is derived from an EMBL/GenBank/DDBJ whole genome shotgun (WGS) entry which is preliminary data.</text>
</comment>
<sequence>MGTEQIKIIFFGTPEFSVPAFKFLIENDYRIIAAVTAPDKPVGRKQMLVSPPIKILAQQNNTPVFQPSSLKKDTEFLQKFKELKPDLCVIVAYGKIIPKDYLNLPKYGFVNIHPSLLPKYRGPSPIQSAILNGETETGVSIMLADEEVDHGPILNSNKQQATSNKSYKEIAKELAELGAKLLIETLPGYIGGAIKPKPQNHSEATFTKMFSREDGKISWPQTAEQIYNQIRALNPEPGTWTTWNGRILNIIETELARKGNQCTDDLPPGKIKIVDNQIAVKTSKCYLVIKSLQLEGGKEMDAKSFLRGHSDFASSQLE</sequence>
<dbReference type="PATRIC" id="fig|1619029.3.peg.310"/>
<dbReference type="InterPro" id="IPR036477">
    <property type="entry name" value="Formyl_transf_N_sf"/>
</dbReference>
<gene>
    <name evidence="8" type="primary">fmt</name>
    <name evidence="11" type="ORF">UU84_C0014G0014</name>
</gene>
<dbReference type="AlphaFoldDB" id="A0A0G0XPZ5"/>
<evidence type="ECO:0000256" key="6">
    <source>
        <dbReference type="ARBA" id="ARBA00022917"/>
    </source>
</evidence>
<comment type="catalytic activity">
    <reaction evidence="7 8">
        <text>L-methionyl-tRNA(fMet) + (6R)-10-formyltetrahydrofolate = N-formyl-L-methionyl-tRNA(fMet) + (6S)-5,6,7,8-tetrahydrofolate + H(+)</text>
        <dbReference type="Rhea" id="RHEA:24380"/>
        <dbReference type="Rhea" id="RHEA-COMP:9952"/>
        <dbReference type="Rhea" id="RHEA-COMP:9953"/>
        <dbReference type="ChEBI" id="CHEBI:15378"/>
        <dbReference type="ChEBI" id="CHEBI:57453"/>
        <dbReference type="ChEBI" id="CHEBI:78530"/>
        <dbReference type="ChEBI" id="CHEBI:78844"/>
        <dbReference type="ChEBI" id="CHEBI:195366"/>
        <dbReference type="EC" id="2.1.2.9"/>
    </reaction>
</comment>
<dbReference type="PANTHER" id="PTHR11138">
    <property type="entry name" value="METHIONYL-TRNA FORMYLTRANSFERASE"/>
    <property type="match status" value="1"/>
</dbReference>
<dbReference type="SUPFAM" id="SSF53328">
    <property type="entry name" value="Formyltransferase"/>
    <property type="match status" value="1"/>
</dbReference>
<dbReference type="InterPro" id="IPR044135">
    <property type="entry name" value="Met-tRNA-FMT_C"/>
</dbReference>
<evidence type="ECO:0000256" key="5">
    <source>
        <dbReference type="ARBA" id="ARBA00022679"/>
    </source>
</evidence>
<dbReference type="CDD" id="cd08704">
    <property type="entry name" value="Met_tRNA_FMT_C"/>
    <property type="match status" value="1"/>
</dbReference>
<name>A0A0G0XPZ5_9BACT</name>
<dbReference type="InterPro" id="IPR037022">
    <property type="entry name" value="Formyl_trans_C_sf"/>
</dbReference>
<comment type="similarity">
    <text evidence="2 8">Belongs to the Fmt family.</text>
</comment>
<dbReference type="InterPro" id="IPR002376">
    <property type="entry name" value="Formyl_transf_N"/>
</dbReference>
<evidence type="ECO:0000256" key="2">
    <source>
        <dbReference type="ARBA" id="ARBA00010699"/>
    </source>
</evidence>
<dbReference type="InterPro" id="IPR011034">
    <property type="entry name" value="Formyl_transferase-like_C_sf"/>
</dbReference>
<evidence type="ECO:0000313" key="11">
    <source>
        <dbReference type="EMBL" id="KKS26874.1"/>
    </source>
</evidence>
<dbReference type="HAMAP" id="MF_00182">
    <property type="entry name" value="Formyl_trans"/>
    <property type="match status" value="1"/>
</dbReference>
<evidence type="ECO:0000256" key="8">
    <source>
        <dbReference type="HAMAP-Rule" id="MF_00182"/>
    </source>
</evidence>
<evidence type="ECO:0000256" key="1">
    <source>
        <dbReference type="ARBA" id="ARBA00002606"/>
    </source>
</evidence>
<dbReference type="GO" id="GO:0005829">
    <property type="term" value="C:cytosol"/>
    <property type="evidence" value="ECO:0007669"/>
    <property type="project" value="TreeGrafter"/>
</dbReference>
<dbReference type="SUPFAM" id="SSF50486">
    <property type="entry name" value="FMT C-terminal domain-like"/>
    <property type="match status" value="1"/>
</dbReference>